<dbReference type="AlphaFoldDB" id="A0A7N6BL43"/>
<feature type="domain" description="AIG1-type G" evidence="5">
    <location>
        <begin position="26"/>
        <end position="214"/>
    </location>
</feature>
<evidence type="ECO:0000259" key="5">
    <source>
        <dbReference type="PROSITE" id="PS51720"/>
    </source>
</evidence>
<dbReference type="PANTHER" id="PTHR10903">
    <property type="entry name" value="GTPASE, IMAP FAMILY MEMBER-RELATED"/>
    <property type="match status" value="1"/>
</dbReference>
<evidence type="ECO:0000313" key="7">
    <source>
        <dbReference type="Proteomes" id="UP000265040"/>
    </source>
</evidence>
<feature type="region of interest" description="Disordered" evidence="4">
    <location>
        <begin position="926"/>
        <end position="1060"/>
    </location>
</feature>
<feature type="compositionally biased region" description="Basic and acidic residues" evidence="4">
    <location>
        <begin position="1272"/>
        <end position="1306"/>
    </location>
</feature>
<feature type="domain" description="AIG1-type G" evidence="5">
    <location>
        <begin position="440"/>
        <end position="632"/>
    </location>
</feature>
<keyword evidence="3" id="KW-0342">GTP-binding</keyword>
<feature type="region of interest" description="Disordered" evidence="4">
    <location>
        <begin position="1166"/>
        <end position="1186"/>
    </location>
</feature>
<feature type="compositionally biased region" description="Basic and acidic residues" evidence="4">
    <location>
        <begin position="1313"/>
        <end position="1331"/>
    </location>
</feature>
<dbReference type="InParanoid" id="A0A7N6BL43"/>
<dbReference type="GO" id="GO:0005525">
    <property type="term" value="F:GTP binding"/>
    <property type="evidence" value="ECO:0007669"/>
    <property type="project" value="UniProtKB-KW"/>
</dbReference>
<dbReference type="FunCoup" id="A0A7N6BL43">
    <property type="interactions" value="26"/>
</dbReference>
<dbReference type="Proteomes" id="UP000265040">
    <property type="component" value="Chromosome 9"/>
</dbReference>
<dbReference type="SUPFAM" id="SSF52540">
    <property type="entry name" value="P-loop containing nucleoside triphosphate hydrolases"/>
    <property type="match status" value="4"/>
</dbReference>
<organism evidence="6 7">
    <name type="scientific">Anabas testudineus</name>
    <name type="common">Climbing perch</name>
    <name type="synonym">Anthias testudineus</name>
    <dbReference type="NCBI Taxonomy" id="64144"/>
    <lineage>
        <taxon>Eukaryota</taxon>
        <taxon>Metazoa</taxon>
        <taxon>Chordata</taxon>
        <taxon>Craniata</taxon>
        <taxon>Vertebrata</taxon>
        <taxon>Euteleostomi</taxon>
        <taxon>Actinopterygii</taxon>
        <taxon>Neopterygii</taxon>
        <taxon>Teleostei</taxon>
        <taxon>Neoteleostei</taxon>
        <taxon>Acanthomorphata</taxon>
        <taxon>Anabantaria</taxon>
        <taxon>Anabantiformes</taxon>
        <taxon>Anabantoidei</taxon>
        <taxon>Anabantidae</taxon>
        <taxon>Anabas</taxon>
    </lineage>
</organism>
<comment type="similarity">
    <text evidence="1">Belongs to the TRAFAC class TrmE-Era-EngA-EngB-Septin-like GTPase superfamily. AIG1/Toc34/Toc159-like paraseptin GTPase family. IAN subfamily.</text>
</comment>
<accession>A0A7N6BL43</accession>
<proteinExistence type="inferred from homology"/>
<dbReference type="GeneTree" id="ENSGT00940000164100"/>
<dbReference type="InterPro" id="IPR045058">
    <property type="entry name" value="GIMA/IAN/Toc"/>
</dbReference>
<name>A0A7N6BL43_ANATE</name>
<protein>
    <recommendedName>
        <fullName evidence="5">AIG1-type G domain-containing protein</fullName>
    </recommendedName>
</protein>
<dbReference type="Gene3D" id="3.40.50.300">
    <property type="entry name" value="P-loop containing nucleotide triphosphate hydrolases"/>
    <property type="match status" value="4"/>
</dbReference>
<feature type="domain" description="AIG1-type G" evidence="5">
    <location>
        <begin position="660"/>
        <end position="863"/>
    </location>
</feature>
<dbReference type="CDD" id="cd01852">
    <property type="entry name" value="AIG1"/>
    <property type="match status" value="1"/>
</dbReference>
<sequence>MASAAPVRDDEQPRKRRHSIDLPPLMSELRVVLLGNSWSDQREVLNCLLGQTVFNTEKAPDHCLRVSELTEDKEIVLINTPDLLHPEISEDKLTELVENCVRLSAPGPHVFLLVLQPEDFTELQSKRLRSILELFGDRSFDHSLVLISTPREESSGSTVKYLQHHLLGDIMRKCRHKMLWKKNLERPDLLKIMEQIVEENDGDHVSCDVFEDVKSDLSSDHESLKEEGAASVKVDPVEPVGLKSIWDPAKTVFDSHGLRIVMFGKQDDKKTTMGNFITGTKEFSTLKFTSHKHCVSASVEWRGKPVTVVKTPDMFSLSVEAVREEMKNCVTLCSPGPNVLLLLVKPSDFTEENRKTLKFILSLFDPDAFKYSMVVITHEEDETSCSVSQLLKDCGGRKYSVVEINHKMFMEKIYTIVHNNKATFLTFTEDTPRPQYKAIKPALNLVLCGRRGAGKSSAAKNILGQTELHSVSNSSECVKNQGEVCGRWVSLVELPALYGKPQETVMEESFRCISLCDPEGVHAFILVLPVGPLTDEDKGELETIQNTFSSIVNDFTMILFTVESDPTDPAVVNFVRRDRDIQELCQSCGGRYVVVNIKDRKQISDMLETVKKMRPSENKPLCFTTETFAHVQIKKIIQQQTELDSLINKSAICDEEEQSPESLRIVLIGKTGSGKSSSGNTILGRKEFKAELSQTSVTKQCQKAESEVNGRPVVVVDTPGLFDSTLSKEEVNDEMVKCISLLAPGPHVFLLVLQIGRLTPEEKKTLKLIKKVFGKNSENFTIILFTRGDDLEHEELSIEEYIKTKCDDSFKKLISDCGGRYHVFNNYDKINHAQVGELLNKIEIMVKKNGGSYFTNEMLQEAEAAIKKEMEKILKEKEEEMKREREELERKYEEEIKEMQRRIEEQKAENEKERKLRDEQLKEMEENIKRENEQRKKEQNIREEEDRKNRKQEEIQQQELEQKITELEEKIRSELESKESSHKELKETREQMRQQQEAWEKERKELKEKWKQEDEQRQETVRRLEEEYERERRRSEEEREEEDRIRKEQEEKERKELEENLKKEMENMKKKYEEKARKKAEEFNEFKEKTEKDFGAQIEEVKRLKQQHENEMKEKQDEYKRLIDLSDTKEKTLKQRLDELQDKHKEELTDLILLLLIQKKENRNKLKTMQEKHRREMDSLIKELSTENKRKVKKQLEELKKKQTQEIKNLEKGNKETQRIRKTELSIKHIQEKHELKMKLLIEHQETEKEEIKELQKQQEQKLNEFKQKLIKENEKNEKEKIEELQKKHEQEMNELKKQLTEHEDTDREELEELQKKHEEEISGLKEKLLTPEEETSCKIS</sequence>
<reference evidence="6" key="2">
    <citation type="submission" date="2025-08" db="UniProtKB">
        <authorList>
            <consortium name="Ensembl"/>
        </authorList>
    </citation>
    <scope>IDENTIFICATION</scope>
</reference>
<dbReference type="Pfam" id="PF04548">
    <property type="entry name" value="AIG1"/>
    <property type="match status" value="4"/>
</dbReference>
<reference evidence="6" key="3">
    <citation type="submission" date="2025-09" db="UniProtKB">
        <authorList>
            <consortium name="Ensembl"/>
        </authorList>
    </citation>
    <scope>IDENTIFICATION</scope>
</reference>
<keyword evidence="7" id="KW-1185">Reference proteome</keyword>
<evidence type="ECO:0000256" key="3">
    <source>
        <dbReference type="ARBA" id="ARBA00023134"/>
    </source>
</evidence>
<keyword evidence="2" id="KW-0547">Nucleotide-binding</keyword>
<evidence type="ECO:0000256" key="4">
    <source>
        <dbReference type="SAM" id="MobiDB-lite"/>
    </source>
</evidence>
<feature type="region of interest" description="Disordered" evidence="4">
    <location>
        <begin position="1"/>
        <end position="20"/>
    </location>
</feature>
<evidence type="ECO:0000256" key="2">
    <source>
        <dbReference type="ARBA" id="ARBA00022741"/>
    </source>
</evidence>
<reference evidence="6" key="1">
    <citation type="submission" date="2021-04" db="EMBL/GenBank/DDBJ databases">
        <authorList>
            <consortium name="Wellcome Sanger Institute Data Sharing"/>
        </authorList>
    </citation>
    <scope>NUCLEOTIDE SEQUENCE [LARGE SCALE GENOMIC DNA]</scope>
</reference>
<evidence type="ECO:0000256" key="1">
    <source>
        <dbReference type="ARBA" id="ARBA00008535"/>
    </source>
</evidence>
<dbReference type="InterPro" id="IPR006703">
    <property type="entry name" value="G_AIG1"/>
</dbReference>
<dbReference type="FunFam" id="3.40.50.300:FF:000366">
    <property type="entry name" value="GTPase, IMAP family member 2"/>
    <property type="match status" value="1"/>
</dbReference>
<dbReference type="PANTHER" id="PTHR10903:SF188">
    <property type="entry name" value="GTPASE IMAP FAMILY MEMBER 2-LIKE-RELATED"/>
    <property type="match status" value="1"/>
</dbReference>
<dbReference type="InterPro" id="IPR027417">
    <property type="entry name" value="P-loop_NTPase"/>
</dbReference>
<dbReference type="PROSITE" id="PS51720">
    <property type="entry name" value="G_AIG1"/>
    <property type="match status" value="3"/>
</dbReference>
<evidence type="ECO:0000313" key="6">
    <source>
        <dbReference type="Ensembl" id="ENSATEP00000063976.2"/>
    </source>
</evidence>
<dbReference type="Ensembl" id="ENSATET00000047258.2">
    <property type="protein sequence ID" value="ENSATEP00000063976.2"/>
    <property type="gene ID" value="ENSATEG00000011705.3"/>
</dbReference>
<feature type="region of interest" description="Disordered" evidence="4">
    <location>
        <begin position="1272"/>
        <end position="1341"/>
    </location>
</feature>